<dbReference type="EMBL" id="CM039429">
    <property type="protein sequence ID" value="KAI4347306.1"/>
    <property type="molecule type" value="Genomic_DNA"/>
</dbReference>
<sequence length="189" mass="21697">MGHRPIAAILRSTLNISDIYLYIASNNPVTRRRSPTNTKCIAIYEGNNLIPVMSRTEDEDASELKLGEDFQKAKCLMNSEVCLLLEHKYEQFKQMSEDSMTHVPQVFEKCLQYVKRFSRFSNQDAVKQTREVLSRYQLAEYELAVLGNLCPETVEEAITVVPTLKAKGRLDAEAIEKMLNDLLMIKKFE</sequence>
<comment type="caution">
    <text evidence="1">The sequence shown here is derived from an EMBL/GenBank/DDBJ whole genome shotgun (WGS) entry which is preliminary data.</text>
</comment>
<evidence type="ECO:0000313" key="1">
    <source>
        <dbReference type="EMBL" id="KAI4347306.1"/>
    </source>
</evidence>
<name>A0ACB9PFU9_BAUVA</name>
<dbReference type="Proteomes" id="UP000828941">
    <property type="component" value="Chromosome 4"/>
</dbReference>
<proteinExistence type="predicted"/>
<keyword evidence="2" id="KW-1185">Reference proteome</keyword>
<reference evidence="1 2" key="1">
    <citation type="journal article" date="2022" name="DNA Res.">
        <title>Chromosomal-level genome assembly of the orchid tree Bauhinia variegata (Leguminosae; Cercidoideae) supports the allotetraploid origin hypothesis of Bauhinia.</title>
        <authorList>
            <person name="Zhong Y."/>
            <person name="Chen Y."/>
            <person name="Zheng D."/>
            <person name="Pang J."/>
            <person name="Liu Y."/>
            <person name="Luo S."/>
            <person name="Meng S."/>
            <person name="Qian L."/>
            <person name="Wei D."/>
            <person name="Dai S."/>
            <person name="Zhou R."/>
        </authorList>
    </citation>
    <scope>NUCLEOTIDE SEQUENCE [LARGE SCALE GENOMIC DNA]</scope>
    <source>
        <strain evidence="1">BV-YZ2020</strain>
    </source>
</reference>
<gene>
    <name evidence="1" type="ORF">L6164_008128</name>
</gene>
<accession>A0ACB9PFU9</accession>
<organism evidence="1 2">
    <name type="scientific">Bauhinia variegata</name>
    <name type="common">Purple orchid tree</name>
    <name type="synonym">Phanera variegata</name>
    <dbReference type="NCBI Taxonomy" id="167791"/>
    <lineage>
        <taxon>Eukaryota</taxon>
        <taxon>Viridiplantae</taxon>
        <taxon>Streptophyta</taxon>
        <taxon>Embryophyta</taxon>
        <taxon>Tracheophyta</taxon>
        <taxon>Spermatophyta</taxon>
        <taxon>Magnoliopsida</taxon>
        <taxon>eudicotyledons</taxon>
        <taxon>Gunneridae</taxon>
        <taxon>Pentapetalae</taxon>
        <taxon>rosids</taxon>
        <taxon>fabids</taxon>
        <taxon>Fabales</taxon>
        <taxon>Fabaceae</taxon>
        <taxon>Cercidoideae</taxon>
        <taxon>Cercideae</taxon>
        <taxon>Bauhiniinae</taxon>
        <taxon>Bauhinia</taxon>
    </lineage>
</organism>
<protein>
    <submittedName>
        <fullName evidence="1">Uncharacterized protein</fullName>
    </submittedName>
</protein>
<evidence type="ECO:0000313" key="2">
    <source>
        <dbReference type="Proteomes" id="UP000828941"/>
    </source>
</evidence>